<dbReference type="PANTHER" id="PTHR43591:SF81">
    <property type="entry name" value="MAGNESIUM PROTOPORPHYRIN IX METHYLTRANSFERASE, CHLOROPLASTIC-RELATED"/>
    <property type="match status" value="1"/>
</dbReference>
<accession>A0A976NXU8</accession>
<keyword evidence="2" id="KW-1185">Reference proteome</keyword>
<dbReference type="Proteomes" id="UP000294530">
    <property type="component" value="Unassembled WGS sequence"/>
</dbReference>
<dbReference type="InterPro" id="IPR029063">
    <property type="entry name" value="SAM-dependent_MTases_sf"/>
</dbReference>
<dbReference type="SUPFAM" id="SSF53335">
    <property type="entry name" value="S-adenosyl-L-methionine-dependent methyltransferases"/>
    <property type="match status" value="1"/>
</dbReference>
<dbReference type="EMBL" id="SHOA02000012">
    <property type="protein sequence ID" value="TDH71906.1"/>
    <property type="molecule type" value="Genomic_DNA"/>
</dbReference>
<sequence>MEETFTNAKWSAYAKTYSSVFESLTARWAVDAVQIAHHEILHLLQQYEATSCTTPFHFVDVGCGPGNLSFEFARRYLTLPTDIRITASDISDGMLKQLMEKLMADPALNSFAPKFCTLQSDGMFLSEVADSSVDAIGSNFGLSIFPNRMQGYATAFRVLKEEGLLVMTTWSDKSSQIVWFDTITDAFNAAGPPEDKLQFPSTTAGSDRERVMNELHEAGFRDVRVYSTTHTIVFDDPKAMIQAMMTNPFAAKFLKRLSKDRIEQMLIELMESDAQKNFYQDERMARIDGADGFVDKKPCLIPFTGYVIAAKK</sequence>
<name>A0A976NXU8_BRELC</name>
<protein>
    <recommendedName>
        <fullName evidence="3">Methyltransferase domain-containing protein</fullName>
    </recommendedName>
</protein>
<reference evidence="1 2" key="1">
    <citation type="journal article" date="2021" name="Genome Biol.">
        <title>AFLAP: assembly-free linkage analysis pipeline using k-mers from genome sequencing data.</title>
        <authorList>
            <person name="Fletcher K."/>
            <person name="Zhang L."/>
            <person name="Gil J."/>
            <person name="Han R."/>
            <person name="Cavanaugh K."/>
            <person name="Michelmore R."/>
        </authorList>
    </citation>
    <scope>NUCLEOTIDE SEQUENCE [LARGE SCALE GENOMIC DNA]</scope>
    <source>
        <strain evidence="1 2">SF5</strain>
    </source>
</reference>
<comment type="caution">
    <text evidence="1">The sequence shown here is derived from an EMBL/GenBank/DDBJ whole genome shotgun (WGS) entry which is preliminary data.</text>
</comment>
<dbReference type="AlphaFoldDB" id="A0A976NXU8"/>
<dbReference type="GO" id="GO:0008168">
    <property type="term" value="F:methyltransferase activity"/>
    <property type="evidence" value="ECO:0007669"/>
    <property type="project" value="TreeGrafter"/>
</dbReference>
<evidence type="ECO:0000313" key="2">
    <source>
        <dbReference type="Proteomes" id="UP000294530"/>
    </source>
</evidence>
<evidence type="ECO:0008006" key="3">
    <source>
        <dbReference type="Google" id="ProtNLM"/>
    </source>
</evidence>
<dbReference type="CDD" id="cd02440">
    <property type="entry name" value="AdoMet_MTases"/>
    <property type="match status" value="1"/>
</dbReference>
<dbReference type="Gene3D" id="3.40.50.150">
    <property type="entry name" value="Vaccinia Virus protein VP39"/>
    <property type="match status" value="1"/>
</dbReference>
<dbReference type="GeneID" id="94344539"/>
<organism evidence="1 2">
    <name type="scientific">Bremia lactucae</name>
    <name type="common">Lettuce downy mildew</name>
    <dbReference type="NCBI Taxonomy" id="4779"/>
    <lineage>
        <taxon>Eukaryota</taxon>
        <taxon>Sar</taxon>
        <taxon>Stramenopiles</taxon>
        <taxon>Oomycota</taxon>
        <taxon>Peronosporomycetes</taxon>
        <taxon>Peronosporales</taxon>
        <taxon>Peronosporaceae</taxon>
        <taxon>Bremia</taxon>
    </lineage>
</organism>
<dbReference type="RefSeq" id="XP_067821405.1">
    <property type="nucleotide sequence ID" value="XM_067958868.1"/>
</dbReference>
<evidence type="ECO:0000313" key="1">
    <source>
        <dbReference type="EMBL" id="TDH71906.1"/>
    </source>
</evidence>
<proteinExistence type="predicted"/>
<dbReference type="PANTHER" id="PTHR43591">
    <property type="entry name" value="METHYLTRANSFERASE"/>
    <property type="match status" value="1"/>
</dbReference>
<dbReference type="OrthoDB" id="2013972at2759"/>
<dbReference type="Pfam" id="PF01209">
    <property type="entry name" value="Ubie_methyltran"/>
    <property type="match status" value="1"/>
</dbReference>
<gene>
    <name evidence="1" type="ORF">CCR75_000762</name>
</gene>
<dbReference type="KEGG" id="blac:94344539"/>